<evidence type="ECO:0000256" key="6">
    <source>
        <dbReference type="ARBA" id="ARBA00022490"/>
    </source>
</evidence>
<dbReference type="NCBIfam" id="TIGR01203">
    <property type="entry name" value="HGPRTase"/>
    <property type="match status" value="1"/>
</dbReference>
<sequence>MLAKRPKYTEEDLETILVTREQIQTRVEELGVELSKFYEGRDVTIVSILSGALIFTADLIRSCDFPTRLDCLRAESYGNATSAQEPPRITNPLKTDITGHDVLVVDDILDSGNTLKSIIAHLEGFSPASLKTCVLLDKPARHEKSFSADFCGFTIPDQFVVGYGLDFAERYRNLASIGVLKKELQDSATHI</sequence>
<accession>A0A7X1B8S9</accession>
<evidence type="ECO:0000256" key="13">
    <source>
        <dbReference type="ARBA" id="ARBA00048811"/>
    </source>
</evidence>
<organism evidence="17 18">
    <name type="scientific">Pelagicoccus albus</name>
    <dbReference type="NCBI Taxonomy" id="415222"/>
    <lineage>
        <taxon>Bacteria</taxon>
        <taxon>Pseudomonadati</taxon>
        <taxon>Verrucomicrobiota</taxon>
        <taxon>Opitutia</taxon>
        <taxon>Puniceicoccales</taxon>
        <taxon>Pelagicoccaceae</taxon>
        <taxon>Pelagicoccus</taxon>
    </lineage>
</organism>
<comment type="cofactor">
    <cofactor evidence="1 15">
        <name>Mg(2+)</name>
        <dbReference type="ChEBI" id="CHEBI:18420"/>
    </cofactor>
</comment>
<comment type="caution">
    <text evidence="17">The sequence shown here is derived from an EMBL/GenBank/DDBJ whole genome shotgun (WGS) entry which is preliminary data.</text>
</comment>
<evidence type="ECO:0000259" key="16">
    <source>
        <dbReference type="Pfam" id="PF00156"/>
    </source>
</evidence>
<dbReference type="CDD" id="cd06223">
    <property type="entry name" value="PRTases_typeI"/>
    <property type="match status" value="1"/>
</dbReference>
<evidence type="ECO:0000256" key="12">
    <source>
        <dbReference type="ARBA" id="ARBA00022842"/>
    </source>
</evidence>
<keyword evidence="9 15" id="KW-0479">Metal-binding</keyword>
<evidence type="ECO:0000256" key="2">
    <source>
        <dbReference type="ARBA" id="ARBA00004496"/>
    </source>
</evidence>
<keyword evidence="12 15" id="KW-0460">Magnesium</keyword>
<dbReference type="GO" id="GO:0032263">
    <property type="term" value="P:GMP salvage"/>
    <property type="evidence" value="ECO:0007669"/>
    <property type="project" value="TreeGrafter"/>
</dbReference>
<reference evidence="17 18" key="1">
    <citation type="submission" date="2020-07" db="EMBL/GenBank/DDBJ databases">
        <authorList>
            <person name="Feng X."/>
        </authorList>
    </citation>
    <scope>NUCLEOTIDE SEQUENCE [LARGE SCALE GENOMIC DNA]</scope>
    <source>
        <strain evidence="17 18">JCM23202</strain>
    </source>
</reference>
<dbReference type="GO" id="GO:0046100">
    <property type="term" value="P:hypoxanthine metabolic process"/>
    <property type="evidence" value="ECO:0007669"/>
    <property type="project" value="TreeGrafter"/>
</dbReference>
<comment type="catalytic activity">
    <reaction evidence="13">
        <text>GMP + diphosphate = guanine + 5-phospho-alpha-D-ribose 1-diphosphate</text>
        <dbReference type="Rhea" id="RHEA:25424"/>
        <dbReference type="ChEBI" id="CHEBI:16235"/>
        <dbReference type="ChEBI" id="CHEBI:33019"/>
        <dbReference type="ChEBI" id="CHEBI:58017"/>
        <dbReference type="ChEBI" id="CHEBI:58115"/>
        <dbReference type="EC" id="2.4.2.8"/>
    </reaction>
    <physiologicalReaction direction="right-to-left" evidence="13">
        <dbReference type="Rhea" id="RHEA:25426"/>
    </physiologicalReaction>
</comment>
<keyword evidence="6 15" id="KW-0963">Cytoplasm</keyword>
<evidence type="ECO:0000256" key="15">
    <source>
        <dbReference type="RuleBase" id="RU364099"/>
    </source>
</evidence>
<dbReference type="GO" id="GO:0005829">
    <property type="term" value="C:cytosol"/>
    <property type="evidence" value="ECO:0007669"/>
    <property type="project" value="TreeGrafter"/>
</dbReference>
<dbReference type="AlphaFoldDB" id="A0A7X1B8S9"/>
<evidence type="ECO:0000256" key="9">
    <source>
        <dbReference type="ARBA" id="ARBA00022723"/>
    </source>
</evidence>
<keyword evidence="18" id="KW-1185">Reference proteome</keyword>
<evidence type="ECO:0000256" key="8">
    <source>
        <dbReference type="ARBA" id="ARBA00022679"/>
    </source>
</evidence>
<comment type="subcellular location">
    <subcellularLocation>
        <location evidence="2 15">Cytoplasm</location>
    </subcellularLocation>
</comment>
<evidence type="ECO:0000256" key="4">
    <source>
        <dbReference type="ARBA" id="ARBA00008391"/>
    </source>
</evidence>
<protein>
    <recommendedName>
        <fullName evidence="5 15">Hypoxanthine phosphoribosyltransferase</fullName>
        <ecNumber evidence="5 15">2.4.2.8</ecNumber>
    </recommendedName>
</protein>
<dbReference type="Pfam" id="PF00156">
    <property type="entry name" value="Pribosyltran"/>
    <property type="match status" value="1"/>
</dbReference>
<evidence type="ECO:0000256" key="3">
    <source>
        <dbReference type="ARBA" id="ARBA00004669"/>
    </source>
</evidence>
<comment type="pathway">
    <text evidence="3 15">Purine metabolism; IMP biosynthesis via salvage pathway; IMP from hypoxanthine: step 1/1.</text>
</comment>
<keyword evidence="11 15" id="KW-0547">Nucleotide-binding</keyword>
<dbReference type="GO" id="GO:0000287">
    <property type="term" value="F:magnesium ion binding"/>
    <property type="evidence" value="ECO:0007669"/>
    <property type="project" value="TreeGrafter"/>
</dbReference>
<dbReference type="GO" id="GO:0000166">
    <property type="term" value="F:nucleotide binding"/>
    <property type="evidence" value="ECO:0007669"/>
    <property type="project" value="UniProtKB-KW"/>
</dbReference>
<dbReference type="Gene3D" id="3.40.50.2020">
    <property type="match status" value="1"/>
</dbReference>
<keyword evidence="7 15" id="KW-0328">Glycosyltransferase</keyword>
<dbReference type="EC" id="2.4.2.8" evidence="5 15"/>
<comment type="similarity">
    <text evidence="4 15">Belongs to the purine/pyrimidine phosphoribosyltransferase family.</text>
</comment>
<dbReference type="InterPro" id="IPR005904">
    <property type="entry name" value="Hxn_phspho_trans"/>
</dbReference>
<proteinExistence type="inferred from homology"/>
<keyword evidence="8 15" id="KW-0808">Transferase</keyword>
<gene>
    <name evidence="17" type="primary">hpt</name>
    <name evidence="17" type="ORF">H5P27_16555</name>
</gene>
<dbReference type="GO" id="GO:0032264">
    <property type="term" value="P:IMP salvage"/>
    <property type="evidence" value="ECO:0007669"/>
    <property type="project" value="UniProtKB-UniPathway"/>
</dbReference>
<dbReference type="RefSeq" id="WP_185661537.1">
    <property type="nucleotide sequence ID" value="NZ_CAWPOO010000013.1"/>
</dbReference>
<evidence type="ECO:0000256" key="14">
    <source>
        <dbReference type="ARBA" id="ARBA00049402"/>
    </source>
</evidence>
<evidence type="ECO:0000313" key="17">
    <source>
        <dbReference type="EMBL" id="MBC2607666.1"/>
    </source>
</evidence>
<dbReference type="GO" id="GO:0006166">
    <property type="term" value="P:purine ribonucleoside salvage"/>
    <property type="evidence" value="ECO:0007669"/>
    <property type="project" value="UniProtKB-KW"/>
</dbReference>
<evidence type="ECO:0000256" key="5">
    <source>
        <dbReference type="ARBA" id="ARBA00011895"/>
    </source>
</evidence>
<dbReference type="GO" id="GO:0004422">
    <property type="term" value="F:hypoxanthine phosphoribosyltransferase activity"/>
    <property type="evidence" value="ECO:0007669"/>
    <property type="project" value="InterPro"/>
</dbReference>
<dbReference type="Proteomes" id="UP000526501">
    <property type="component" value="Unassembled WGS sequence"/>
</dbReference>
<evidence type="ECO:0000256" key="11">
    <source>
        <dbReference type="ARBA" id="ARBA00022741"/>
    </source>
</evidence>
<evidence type="ECO:0000256" key="7">
    <source>
        <dbReference type="ARBA" id="ARBA00022676"/>
    </source>
</evidence>
<dbReference type="SUPFAM" id="SSF53271">
    <property type="entry name" value="PRTase-like"/>
    <property type="match status" value="1"/>
</dbReference>
<evidence type="ECO:0000256" key="10">
    <source>
        <dbReference type="ARBA" id="ARBA00022726"/>
    </source>
</evidence>
<dbReference type="PANTHER" id="PTHR43340:SF1">
    <property type="entry name" value="HYPOXANTHINE PHOSPHORIBOSYLTRANSFERASE"/>
    <property type="match status" value="1"/>
</dbReference>
<evidence type="ECO:0000313" key="18">
    <source>
        <dbReference type="Proteomes" id="UP000526501"/>
    </source>
</evidence>
<dbReference type="PANTHER" id="PTHR43340">
    <property type="entry name" value="HYPOXANTHINE-GUANINE PHOSPHORIBOSYLTRANSFERASE"/>
    <property type="match status" value="1"/>
</dbReference>
<dbReference type="FunFam" id="3.40.50.2020:FF:000006">
    <property type="entry name" value="Hypoxanthine phosphoribosyltransferase"/>
    <property type="match status" value="1"/>
</dbReference>
<dbReference type="UniPathway" id="UPA00591">
    <property type="reaction ID" value="UER00648"/>
</dbReference>
<keyword evidence="10 15" id="KW-0660">Purine salvage</keyword>
<dbReference type="GO" id="GO:0006178">
    <property type="term" value="P:guanine salvage"/>
    <property type="evidence" value="ECO:0007669"/>
    <property type="project" value="TreeGrafter"/>
</dbReference>
<name>A0A7X1B8S9_9BACT</name>
<evidence type="ECO:0000256" key="1">
    <source>
        <dbReference type="ARBA" id="ARBA00001946"/>
    </source>
</evidence>
<dbReference type="GO" id="GO:0052657">
    <property type="term" value="F:guanine phosphoribosyltransferase activity"/>
    <property type="evidence" value="ECO:0007669"/>
    <property type="project" value="UniProtKB-ARBA"/>
</dbReference>
<dbReference type="InterPro" id="IPR000836">
    <property type="entry name" value="PRTase_dom"/>
</dbReference>
<comment type="catalytic activity">
    <reaction evidence="14">
        <text>IMP + diphosphate = hypoxanthine + 5-phospho-alpha-D-ribose 1-diphosphate</text>
        <dbReference type="Rhea" id="RHEA:17973"/>
        <dbReference type="ChEBI" id="CHEBI:17368"/>
        <dbReference type="ChEBI" id="CHEBI:33019"/>
        <dbReference type="ChEBI" id="CHEBI:58017"/>
        <dbReference type="ChEBI" id="CHEBI:58053"/>
        <dbReference type="EC" id="2.4.2.8"/>
    </reaction>
    <physiologicalReaction direction="right-to-left" evidence="14">
        <dbReference type="Rhea" id="RHEA:17975"/>
    </physiologicalReaction>
</comment>
<feature type="domain" description="Phosphoribosyltransferase" evidence="16">
    <location>
        <begin position="22"/>
        <end position="167"/>
    </location>
</feature>
<dbReference type="InterPro" id="IPR050408">
    <property type="entry name" value="HGPRT"/>
</dbReference>
<dbReference type="EMBL" id="JACHVC010000013">
    <property type="protein sequence ID" value="MBC2607666.1"/>
    <property type="molecule type" value="Genomic_DNA"/>
</dbReference>
<dbReference type="InterPro" id="IPR029057">
    <property type="entry name" value="PRTase-like"/>
</dbReference>